<keyword evidence="8" id="KW-1185">Reference proteome</keyword>
<evidence type="ECO:0000256" key="4">
    <source>
        <dbReference type="ARBA" id="ARBA00023136"/>
    </source>
</evidence>
<dbReference type="InterPro" id="IPR002293">
    <property type="entry name" value="AA/rel_permease1"/>
</dbReference>
<feature type="transmembrane region" description="Helical" evidence="6">
    <location>
        <begin position="118"/>
        <end position="140"/>
    </location>
</feature>
<feature type="transmembrane region" description="Helical" evidence="6">
    <location>
        <begin position="229"/>
        <end position="249"/>
    </location>
</feature>
<dbReference type="PANTHER" id="PTHR43243:SF20">
    <property type="entry name" value="CATIONIC AMINO ACID TRANSPORTER 3"/>
    <property type="match status" value="1"/>
</dbReference>
<feature type="transmembrane region" description="Helical" evidence="6">
    <location>
        <begin position="463"/>
        <end position="484"/>
    </location>
</feature>
<dbReference type="Pfam" id="PF13520">
    <property type="entry name" value="AA_permease_2"/>
    <property type="match status" value="1"/>
</dbReference>
<dbReference type="EMBL" id="KN880557">
    <property type="protein sequence ID" value="KIY66346.1"/>
    <property type="molecule type" value="Genomic_DNA"/>
</dbReference>
<keyword evidence="4 6" id="KW-0472">Membrane</keyword>
<proteinExistence type="predicted"/>
<feature type="transmembrane region" description="Helical" evidence="6">
    <location>
        <begin position="522"/>
        <end position="539"/>
    </location>
</feature>
<evidence type="ECO:0000256" key="2">
    <source>
        <dbReference type="ARBA" id="ARBA00022692"/>
    </source>
</evidence>
<evidence type="ECO:0000256" key="6">
    <source>
        <dbReference type="SAM" id="Phobius"/>
    </source>
</evidence>
<comment type="subcellular location">
    <subcellularLocation>
        <location evidence="1">Membrane</location>
        <topology evidence="1">Multi-pass membrane protein</topology>
    </subcellularLocation>
</comment>
<dbReference type="Proteomes" id="UP000054007">
    <property type="component" value="Unassembled WGS sequence"/>
</dbReference>
<gene>
    <name evidence="7" type="ORF">CYLTODRAFT_423498</name>
</gene>
<feature type="transmembrane region" description="Helical" evidence="6">
    <location>
        <begin position="387"/>
        <end position="413"/>
    </location>
</feature>
<evidence type="ECO:0000313" key="7">
    <source>
        <dbReference type="EMBL" id="KIY66346.1"/>
    </source>
</evidence>
<feature type="transmembrane region" description="Helical" evidence="6">
    <location>
        <begin position="496"/>
        <end position="516"/>
    </location>
</feature>
<feature type="transmembrane region" description="Helical" evidence="6">
    <location>
        <begin position="194"/>
        <end position="217"/>
    </location>
</feature>
<keyword evidence="3 6" id="KW-1133">Transmembrane helix</keyword>
<feature type="transmembrane region" description="Helical" evidence="6">
    <location>
        <begin position="146"/>
        <end position="165"/>
    </location>
</feature>
<protein>
    <recommendedName>
        <fullName evidence="9">AAAP amino acid permease</fullName>
    </recommendedName>
</protein>
<dbReference type="STRING" id="1314674.A0A0D7BA01"/>
<sequence>MEGADTRTPRWTEPPSDDEDLAMQSDWIAIAPVPRSPPTVADATAPPTFQESQFDVILRRQRRRGTDDMKRTTVPSRFLNLSNAFEFSGWGSTVKTKLDLAAEEAGRERVQRLKDQKILGQFTASALAGNAVLGSVFYALPAVVGVASIYSPISLFCATVVLFLWRPIMEELGSALPITGAPYSYILNVSSKSFAIVGASLLVLDYLATSIVSAATASSYLAGEVTLPFPAFVGTIIVMAIFTLVSLSGIKESARLALAVLSLHIFSMAALIIASFVHWGRTGNAQISENWHTYAAPSVSSAARQIFDGFCLGMLGLTGFECTPAYIARIKPGRLPAVLRNLHIPAIILNSLIMVLVMSAVPLQEVLVAPNVLSLLAERTAGRWLRVWLVVDAIIVLCGGVLTGILSACELFVQLADDRVLPSVFTKAMPVTGSAYVSVISFVSFGGFVYATTGASLSIMSKMFSLVWLTVMTLFPLALLSLKFSRERLPRIPQTPLSVVLLTLAIAATVFGGNIAIDPSTIGYSAAYFVVVFALFAITQEKTTILQVLYWTYDRYPCLHRFRYTAGLGKKIVGVVAHMKRRPVCVLVKSDEIHHIFELILYVSRNEETSNVKIVHFADEEKGVPSELEANSRIVDEAFPRITVDLMVVHSTFNPETVAALAHQLGVPTSLMFMSCPGPDFPYSVADLGTRIVTR</sequence>
<evidence type="ECO:0000256" key="1">
    <source>
        <dbReference type="ARBA" id="ARBA00004141"/>
    </source>
</evidence>
<feature type="transmembrane region" description="Helical" evidence="6">
    <location>
        <begin position="433"/>
        <end position="451"/>
    </location>
</feature>
<dbReference type="OrthoDB" id="1718410at2759"/>
<organism evidence="7 8">
    <name type="scientific">Cylindrobasidium torrendii FP15055 ss-10</name>
    <dbReference type="NCBI Taxonomy" id="1314674"/>
    <lineage>
        <taxon>Eukaryota</taxon>
        <taxon>Fungi</taxon>
        <taxon>Dikarya</taxon>
        <taxon>Basidiomycota</taxon>
        <taxon>Agaricomycotina</taxon>
        <taxon>Agaricomycetes</taxon>
        <taxon>Agaricomycetidae</taxon>
        <taxon>Agaricales</taxon>
        <taxon>Marasmiineae</taxon>
        <taxon>Physalacriaceae</taxon>
        <taxon>Cylindrobasidium</taxon>
    </lineage>
</organism>
<evidence type="ECO:0008006" key="9">
    <source>
        <dbReference type="Google" id="ProtNLM"/>
    </source>
</evidence>
<reference evidence="7 8" key="1">
    <citation type="journal article" date="2015" name="Fungal Genet. Biol.">
        <title>Evolution of novel wood decay mechanisms in Agaricales revealed by the genome sequences of Fistulina hepatica and Cylindrobasidium torrendii.</title>
        <authorList>
            <person name="Floudas D."/>
            <person name="Held B.W."/>
            <person name="Riley R."/>
            <person name="Nagy L.G."/>
            <person name="Koehler G."/>
            <person name="Ransdell A.S."/>
            <person name="Younus H."/>
            <person name="Chow J."/>
            <person name="Chiniquy J."/>
            <person name="Lipzen A."/>
            <person name="Tritt A."/>
            <person name="Sun H."/>
            <person name="Haridas S."/>
            <person name="LaButti K."/>
            <person name="Ohm R.A."/>
            <person name="Kues U."/>
            <person name="Blanchette R.A."/>
            <person name="Grigoriev I.V."/>
            <person name="Minto R.E."/>
            <person name="Hibbett D.S."/>
        </authorList>
    </citation>
    <scope>NUCLEOTIDE SEQUENCE [LARGE SCALE GENOMIC DNA]</scope>
    <source>
        <strain evidence="7 8">FP15055 ss-10</strain>
    </source>
</reference>
<name>A0A0D7BA01_9AGAR</name>
<dbReference type="GO" id="GO:0015171">
    <property type="term" value="F:amino acid transmembrane transporter activity"/>
    <property type="evidence" value="ECO:0007669"/>
    <property type="project" value="TreeGrafter"/>
</dbReference>
<feature type="transmembrane region" description="Helical" evidence="6">
    <location>
        <begin position="306"/>
        <end position="327"/>
    </location>
</feature>
<dbReference type="AlphaFoldDB" id="A0A0D7BA01"/>
<evidence type="ECO:0000313" key="8">
    <source>
        <dbReference type="Proteomes" id="UP000054007"/>
    </source>
</evidence>
<accession>A0A0D7BA01</accession>
<dbReference type="Gene3D" id="1.20.1740.10">
    <property type="entry name" value="Amino acid/polyamine transporter I"/>
    <property type="match status" value="1"/>
</dbReference>
<feature type="compositionally biased region" description="Basic and acidic residues" evidence="5">
    <location>
        <begin position="1"/>
        <end position="10"/>
    </location>
</feature>
<feature type="region of interest" description="Disordered" evidence="5">
    <location>
        <begin position="1"/>
        <end position="21"/>
    </location>
</feature>
<feature type="transmembrane region" description="Helical" evidence="6">
    <location>
        <begin position="256"/>
        <end position="279"/>
    </location>
</feature>
<dbReference type="GO" id="GO:0005886">
    <property type="term" value="C:plasma membrane"/>
    <property type="evidence" value="ECO:0007669"/>
    <property type="project" value="TreeGrafter"/>
</dbReference>
<keyword evidence="2 6" id="KW-0812">Transmembrane</keyword>
<evidence type="ECO:0000256" key="3">
    <source>
        <dbReference type="ARBA" id="ARBA00022989"/>
    </source>
</evidence>
<evidence type="ECO:0000256" key="5">
    <source>
        <dbReference type="SAM" id="MobiDB-lite"/>
    </source>
</evidence>
<feature type="transmembrane region" description="Helical" evidence="6">
    <location>
        <begin position="347"/>
        <end position="367"/>
    </location>
</feature>
<dbReference type="PANTHER" id="PTHR43243">
    <property type="entry name" value="INNER MEMBRANE TRANSPORTER YGJI-RELATED"/>
    <property type="match status" value="1"/>
</dbReference>